<dbReference type="PANTHER" id="PTHR31151:SF0">
    <property type="entry name" value="PROLINE-TRNA LIGASE (DUF1680)"/>
    <property type="match status" value="1"/>
</dbReference>
<gene>
    <name evidence="1" type="ORF">Ctob_013429</name>
</gene>
<dbReference type="EMBL" id="JWZX01002005">
    <property type="protein sequence ID" value="KOO31485.1"/>
    <property type="molecule type" value="Genomic_DNA"/>
</dbReference>
<dbReference type="AlphaFoldDB" id="A0A0M0JY58"/>
<reference evidence="2" key="1">
    <citation type="journal article" date="2015" name="PLoS Genet.">
        <title>Genome Sequence and Transcriptome Analyses of Chrysochromulina tobin: Metabolic Tools for Enhanced Algal Fitness in the Prominent Order Prymnesiales (Haptophyceae).</title>
        <authorList>
            <person name="Hovde B.T."/>
            <person name="Deodato C.R."/>
            <person name="Hunsperger H.M."/>
            <person name="Ryken S.A."/>
            <person name="Yost W."/>
            <person name="Jha R.K."/>
            <person name="Patterson J."/>
            <person name="Monnat R.J. Jr."/>
            <person name="Barlow S.B."/>
            <person name="Starkenburg S.R."/>
            <person name="Cattolico R.A."/>
        </authorList>
    </citation>
    <scope>NUCLEOTIDE SEQUENCE</scope>
    <source>
        <strain evidence="2">CCMP291</strain>
    </source>
</reference>
<dbReference type="OrthoDB" id="5358475at2759"/>
<dbReference type="Proteomes" id="UP000037460">
    <property type="component" value="Unassembled WGS sequence"/>
</dbReference>
<evidence type="ECO:0000313" key="2">
    <source>
        <dbReference type="Proteomes" id="UP000037460"/>
    </source>
</evidence>
<keyword evidence="2" id="KW-1185">Reference proteome</keyword>
<organism evidence="1 2">
    <name type="scientific">Chrysochromulina tobinii</name>
    <dbReference type="NCBI Taxonomy" id="1460289"/>
    <lineage>
        <taxon>Eukaryota</taxon>
        <taxon>Haptista</taxon>
        <taxon>Haptophyta</taxon>
        <taxon>Prymnesiophyceae</taxon>
        <taxon>Prymnesiales</taxon>
        <taxon>Chrysochromulinaceae</taxon>
        <taxon>Chrysochromulina</taxon>
    </lineage>
</organism>
<evidence type="ECO:0000313" key="1">
    <source>
        <dbReference type="EMBL" id="KOO31485.1"/>
    </source>
</evidence>
<proteinExistence type="predicted"/>
<accession>A0A0M0JY58</accession>
<protein>
    <submittedName>
        <fullName evidence="1">Uncharacterized protein</fullName>
    </submittedName>
</protein>
<dbReference type="PANTHER" id="PTHR31151">
    <property type="entry name" value="PROLINE-TRNA LIGASE (DUF1680)"/>
    <property type="match status" value="1"/>
</dbReference>
<name>A0A0M0JY58_9EUKA</name>
<comment type="caution">
    <text evidence="1">The sequence shown here is derived from an EMBL/GenBank/DDBJ whole genome shotgun (WGS) entry which is preliminary data.</text>
</comment>
<sequence>MIYMLPLGAGVSKAKANWAGWGGPDDAFWCCYGTGVESFAKLADGALFEGAPAAEASEAEVAAAAATAEELDVPKTARSVRPGAVLHGAVLGEAVRAPPALWISQFVPSTLSWRAGGVRLVLERELEPRECASVDVTVTLASGLPSEGPPPVGDGWRREGDRLVAHFGLYAYLEPINDWRPSFESTYALLYGPQMLVGLTTKGEHTLRGAPEEVRRWTRVARCADPHGGKATWAKVRLEAPGADRKPVELMALAAVVDETYTAYFRVV</sequence>